<keyword evidence="5" id="KW-1185">Reference proteome</keyword>
<organism evidence="4 5">
    <name type="scientific">Microvirga tunisiensis</name>
    <dbReference type="NCBI Taxonomy" id="2108360"/>
    <lineage>
        <taxon>Bacteria</taxon>
        <taxon>Pseudomonadati</taxon>
        <taxon>Pseudomonadota</taxon>
        <taxon>Alphaproteobacteria</taxon>
        <taxon>Hyphomicrobiales</taxon>
        <taxon>Methylobacteriaceae</taxon>
        <taxon>Microvirga</taxon>
    </lineage>
</organism>
<dbReference type="AlphaFoldDB" id="A0A5N7MH28"/>
<gene>
    <name evidence="4" type="ORF">FS320_12985</name>
</gene>
<dbReference type="PANTHER" id="PTHR43800:SF1">
    <property type="entry name" value="PEPTIDYL-LYSINE N-ACETYLTRANSFERASE YJAB"/>
    <property type="match status" value="1"/>
</dbReference>
<accession>A0A5N7MH28</accession>
<sequence>MSASTASIRLARPSDLGKLGAVERSAASVFRSVDLAWLADGGTMDPVVLEALCQDGTLWVAVDERDEPVGFLAAHELDGHFYIAEVSVGASHQRRGIGARLVEAAIEHGRRLGFGAMTLTTYRDLTWNGPFYTRLGFAEIEPGEAGPGHREKLREEAAAGHDPASRCIMAIRLDQPALSSRIAESRSNI</sequence>
<dbReference type="InterPro" id="IPR000182">
    <property type="entry name" value="GNAT_dom"/>
</dbReference>
<dbReference type="CDD" id="cd04301">
    <property type="entry name" value="NAT_SF"/>
    <property type="match status" value="1"/>
</dbReference>
<evidence type="ECO:0000256" key="1">
    <source>
        <dbReference type="ARBA" id="ARBA00022679"/>
    </source>
</evidence>
<dbReference type="EMBL" id="VOSK01000040">
    <property type="protein sequence ID" value="MPR26118.1"/>
    <property type="molecule type" value="Genomic_DNA"/>
</dbReference>
<comment type="caution">
    <text evidence="4">The sequence shown here is derived from an EMBL/GenBank/DDBJ whole genome shotgun (WGS) entry which is preliminary data.</text>
</comment>
<name>A0A5N7MH28_9HYPH</name>
<evidence type="ECO:0000256" key="2">
    <source>
        <dbReference type="ARBA" id="ARBA00023315"/>
    </source>
</evidence>
<keyword evidence="2" id="KW-0012">Acyltransferase</keyword>
<evidence type="ECO:0000259" key="3">
    <source>
        <dbReference type="PROSITE" id="PS51186"/>
    </source>
</evidence>
<reference evidence="4 5" key="1">
    <citation type="journal article" date="2019" name="Syst. Appl. Microbiol.">
        <title>Microvirga tunisiensis sp. nov., a root nodule symbiotic bacterium isolated from Lupinus micranthus and L. luteus grown in Northern Tunisia.</title>
        <authorList>
            <person name="Msaddak A."/>
            <person name="Rejili M."/>
            <person name="Duran D."/>
            <person name="Mars M."/>
            <person name="Palacios J.M."/>
            <person name="Ruiz-Argueso T."/>
            <person name="Rey L."/>
            <person name="Imperial J."/>
        </authorList>
    </citation>
    <scope>NUCLEOTIDE SEQUENCE [LARGE SCALE GENOMIC DNA]</scope>
    <source>
        <strain evidence="4 5">Lmie10</strain>
    </source>
</reference>
<dbReference type="RefSeq" id="WP_162002957.1">
    <property type="nucleotide sequence ID" value="NZ_VOSJ01000035.1"/>
</dbReference>
<dbReference type="InterPro" id="IPR016181">
    <property type="entry name" value="Acyl_CoA_acyltransferase"/>
</dbReference>
<dbReference type="Gene3D" id="3.40.630.30">
    <property type="match status" value="1"/>
</dbReference>
<dbReference type="Pfam" id="PF00583">
    <property type="entry name" value="Acetyltransf_1"/>
    <property type="match status" value="1"/>
</dbReference>
<dbReference type="PROSITE" id="PS51186">
    <property type="entry name" value="GNAT"/>
    <property type="match status" value="1"/>
</dbReference>
<dbReference type="GO" id="GO:0016747">
    <property type="term" value="F:acyltransferase activity, transferring groups other than amino-acyl groups"/>
    <property type="evidence" value="ECO:0007669"/>
    <property type="project" value="InterPro"/>
</dbReference>
<protein>
    <submittedName>
        <fullName evidence="4">GNAT family N-acetyltransferase</fullName>
    </submittedName>
</protein>
<keyword evidence="1 4" id="KW-0808">Transferase</keyword>
<dbReference type="PANTHER" id="PTHR43800">
    <property type="entry name" value="PEPTIDYL-LYSINE N-ACETYLTRANSFERASE YJAB"/>
    <property type="match status" value="1"/>
</dbReference>
<dbReference type="Proteomes" id="UP000403266">
    <property type="component" value="Unassembled WGS sequence"/>
</dbReference>
<evidence type="ECO:0000313" key="4">
    <source>
        <dbReference type="EMBL" id="MPR26118.1"/>
    </source>
</evidence>
<evidence type="ECO:0000313" key="5">
    <source>
        <dbReference type="Proteomes" id="UP000403266"/>
    </source>
</evidence>
<dbReference type="SUPFAM" id="SSF55729">
    <property type="entry name" value="Acyl-CoA N-acyltransferases (Nat)"/>
    <property type="match status" value="1"/>
</dbReference>
<feature type="domain" description="N-acetyltransferase" evidence="3">
    <location>
        <begin position="6"/>
        <end position="174"/>
    </location>
</feature>
<proteinExistence type="predicted"/>